<evidence type="ECO:0000256" key="7">
    <source>
        <dbReference type="ARBA" id="ARBA00022723"/>
    </source>
</evidence>
<dbReference type="PROSITE" id="PS51975">
    <property type="entry name" value="RNASE_H_2"/>
    <property type="match status" value="1"/>
</dbReference>
<dbReference type="GO" id="GO:0004523">
    <property type="term" value="F:RNA-DNA hybrid ribonuclease activity"/>
    <property type="evidence" value="ECO:0007669"/>
    <property type="project" value="UniProtKB-EC"/>
</dbReference>
<feature type="non-terminal residue" evidence="15">
    <location>
        <position position="602"/>
    </location>
</feature>
<dbReference type="Proteomes" id="UP000266841">
    <property type="component" value="Unassembled WGS sequence"/>
</dbReference>
<comment type="function">
    <text evidence="2 12">Endonuclease that specifically degrades the RNA of RNA-DNA hybrids.</text>
</comment>
<evidence type="ECO:0000256" key="10">
    <source>
        <dbReference type="ARBA" id="ARBA00023211"/>
    </source>
</evidence>
<dbReference type="GO" id="GO:0046872">
    <property type="term" value="F:metal ion binding"/>
    <property type="evidence" value="ECO:0007669"/>
    <property type="project" value="UniProtKB-KW"/>
</dbReference>
<keyword evidence="7" id="KW-0479">Metal-binding</keyword>
<dbReference type="InterPro" id="IPR012337">
    <property type="entry name" value="RNaseH-like_sf"/>
</dbReference>
<keyword evidence="10" id="KW-0464">Manganese</keyword>
<dbReference type="GO" id="GO:0005737">
    <property type="term" value="C:cytoplasm"/>
    <property type="evidence" value="ECO:0007669"/>
    <property type="project" value="UniProtKB-SubCell"/>
</dbReference>
<dbReference type="GO" id="GO:0043137">
    <property type="term" value="P:DNA replication, removal of RNA primer"/>
    <property type="evidence" value="ECO:0007669"/>
    <property type="project" value="TreeGrafter"/>
</dbReference>
<sequence length="602" mass="64662">MRACKLFYADTHNRKHAEVAGPVVVASCCIRKPFSSFLTKASSSAEDLIVSQSEAEVLALVNDCKELTSETRRTVHEIAMGNPEVFATTVAVRSARAIDEMNLNRATQEAFAESIETLVEMHSLPQGETYAIVDGKISPKLYAARRIQSDDPNAEQFTTFPVRPYVNGDGNVYCVALASIIARVERERLMFELAVEHPEYGFADHNGYGRKDHLEVLHRPGLPVLNYNESNEYCLTRKQGALCDRASSWSRVMESSKRHVVDGRDGVSAGARGVASAPQIEGRQTRQLHNYYNRQSKRPRTLDRKTMGDIPPAITTAHLLLRGLVPSLLGCPVGEETGGGGGGVRASAFQMTYRKDLPKLGVEGGGLTGKVSWNLGKRHGTDNAALSLPRDDDEGRPRRSASRARSSTPPLEAAANRLNLRVSGGDEVRLRQRGRRRGEARVDGPGRGTGRRTGQAGQEGEEGRGRGGGRRGLPPASVGRIESGGSTMSLALLHGPTLLPLSELGRLEILRSDPRAESGIVCNKRKCEVSIKFAVYPAGDGGGAAVGTSPVPDSVDTREAMSKEIRAGEGLALQDAAVARAMARVSTSDPPESAAAKSQDGG</sequence>
<evidence type="ECO:0000256" key="4">
    <source>
        <dbReference type="ARBA" id="ARBA00007383"/>
    </source>
</evidence>
<dbReference type="AlphaFoldDB" id="K0TI05"/>
<dbReference type="InterPro" id="IPR022898">
    <property type="entry name" value="RNase_HII"/>
</dbReference>
<feature type="region of interest" description="Disordered" evidence="13">
    <location>
        <begin position="582"/>
        <end position="602"/>
    </location>
</feature>
<evidence type="ECO:0000256" key="13">
    <source>
        <dbReference type="SAM" id="MobiDB-lite"/>
    </source>
</evidence>
<protein>
    <recommendedName>
        <fullName evidence="12">Ribonuclease</fullName>
        <ecNumber evidence="12">3.1.26.4</ecNumber>
    </recommendedName>
</protein>
<comment type="similarity">
    <text evidence="4 12">Belongs to the RNase HII family.</text>
</comment>
<evidence type="ECO:0000256" key="3">
    <source>
        <dbReference type="ARBA" id="ARBA00004496"/>
    </source>
</evidence>
<comment type="caution">
    <text evidence="11">Lacks conserved residue(s) required for the propagation of feature annotation.</text>
</comment>
<evidence type="ECO:0000313" key="15">
    <source>
        <dbReference type="EMBL" id="EJK76629.1"/>
    </source>
</evidence>
<dbReference type="InterPro" id="IPR001352">
    <property type="entry name" value="RNase_HII/HIII"/>
</dbReference>
<evidence type="ECO:0000256" key="12">
    <source>
        <dbReference type="RuleBase" id="RU003515"/>
    </source>
</evidence>
<evidence type="ECO:0000256" key="5">
    <source>
        <dbReference type="ARBA" id="ARBA00022490"/>
    </source>
</evidence>
<keyword evidence="6 12" id="KW-0540">Nuclease</keyword>
<keyword evidence="9 12" id="KW-0378">Hydrolase</keyword>
<dbReference type="GO" id="GO:0006298">
    <property type="term" value="P:mismatch repair"/>
    <property type="evidence" value="ECO:0007669"/>
    <property type="project" value="TreeGrafter"/>
</dbReference>
<feature type="region of interest" description="Disordered" evidence="13">
    <location>
        <begin position="373"/>
        <end position="476"/>
    </location>
</feature>
<evidence type="ECO:0000256" key="1">
    <source>
        <dbReference type="ARBA" id="ARBA00000077"/>
    </source>
</evidence>
<dbReference type="OrthoDB" id="7462577at2759"/>
<name>K0TI05_THAOC</name>
<dbReference type="Pfam" id="PF01351">
    <property type="entry name" value="RNase_HII"/>
    <property type="match status" value="1"/>
</dbReference>
<dbReference type="InterPro" id="IPR024567">
    <property type="entry name" value="RNase_HII/HIII_dom"/>
</dbReference>
<evidence type="ECO:0000259" key="14">
    <source>
        <dbReference type="PROSITE" id="PS51975"/>
    </source>
</evidence>
<accession>K0TI05</accession>
<reference evidence="15 16" key="1">
    <citation type="journal article" date="2012" name="Genome Biol.">
        <title>Genome and low-iron response of an oceanic diatom adapted to chronic iron limitation.</title>
        <authorList>
            <person name="Lommer M."/>
            <person name="Specht M."/>
            <person name="Roy A.S."/>
            <person name="Kraemer L."/>
            <person name="Andreson R."/>
            <person name="Gutowska M.A."/>
            <person name="Wolf J."/>
            <person name="Bergner S.V."/>
            <person name="Schilhabel M.B."/>
            <person name="Klostermeier U.C."/>
            <person name="Beiko R.G."/>
            <person name="Rosenstiel P."/>
            <person name="Hippler M."/>
            <person name="Laroche J."/>
        </authorList>
    </citation>
    <scope>NUCLEOTIDE SEQUENCE [LARGE SCALE GENOMIC DNA]</scope>
    <source>
        <strain evidence="15 16">CCMP1005</strain>
    </source>
</reference>
<dbReference type="SUPFAM" id="SSF53098">
    <property type="entry name" value="Ribonuclease H-like"/>
    <property type="match status" value="1"/>
</dbReference>
<dbReference type="InterPro" id="IPR036397">
    <property type="entry name" value="RNaseH_sf"/>
</dbReference>
<evidence type="ECO:0000256" key="9">
    <source>
        <dbReference type="ARBA" id="ARBA00022801"/>
    </source>
</evidence>
<organism evidence="15 16">
    <name type="scientific">Thalassiosira oceanica</name>
    <name type="common">Marine diatom</name>
    <dbReference type="NCBI Taxonomy" id="159749"/>
    <lineage>
        <taxon>Eukaryota</taxon>
        <taxon>Sar</taxon>
        <taxon>Stramenopiles</taxon>
        <taxon>Ochrophyta</taxon>
        <taxon>Bacillariophyta</taxon>
        <taxon>Coscinodiscophyceae</taxon>
        <taxon>Thalassiosirophycidae</taxon>
        <taxon>Thalassiosirales</taxon>
        <taxon>Thalassiosiraceae</taxon>
        <taxon>Thalassiosira</taxon>
    </lineage>
</organism>
<comment type="caution">
    <text evidence="15">The sequence shown here is derived from an EMBL/GenBank/DDBJ whole genome shotgun (WGS) entry which is preliminary data.</text>
</comment>
<comment type="catalytic activity">
    <reaction evidence="1 12">
        <text>Endonucleolytic cleavage to 5'-phosphomonoester.</text>
        <dbReference type="EC" id="3.1.26.4"/>
    </reaction>
</comment>
<feature type="region of interest" description="Disordered" evidence="13">
    <location>
        <begin position="260"/>
        <end position="279"/>
    </location>
</feature>
<dbReference type="EC" id="3.1.26.4" evidence="12"/>
<evidence type="ECO:0000256" key="6">
    <source>
        <dbReference type="ARBA" id="ARBA00022722"/>
    </source>
</evidence>
<evidence type="ECO:0000256" key="11">
    <source>
        <dbReference type="PROSITE-ProRule" id="PRU01319"/>
    </source>
</evidence>
<dbReference type="eggNOG" id="ENOG502S84E">
    <property type="taxonomic scope" value="Eukaryota"/>
</dbReference>
<dbReference type="GO" id="GO:0003723">
    <property type="term" value="F:RNA binding"/>
    <property type="evidence" value="ECO:0007669"/>
    <property type="project" value="UniProtKB-UniRule"/>
</dbReference>
<keyword evidence="5" id="KW-0963">Cytoplasm</keyword>
<evidence type="ECO:0000256" key="2">
    <source>
        <dbReference type="ARBA" id="ARBA00004065"/>
    </source>
</evidence>
<dbReference type="PANTHER" id="PTHR10954:SF23">
    <property type="entry name" value="RIBONUCLEASE"/>
    <property type="match status" value="1"/>
</dbReference>
<feature type="domain" description="RNase H type-2" evidence="14">
    <location>
        <begin position="6"/>
        <end position="243"/>
    </location>
</feature>
<dbReference type="GO" id="GO:0032299">
    <property type="term" value="C:ribonuclease H2 complex"/>
    <property type="evidence" value="ECO:0007669"/>
    <property type="project" value="TreeGrafter"/>
</dbReference>
<proteinExistence type="inferred from homology"/>
<keyword evidence="16" id="KW-1185">Reference proteome</keyword>
<evidence type="ECO:0000256" key="8">
    <source>
        <dbReference type="ARBA" id="ARBA00022759"/>
    </source>
</evidence>
<feature type="compositionally biased region" description="Low complexity" evidence="13">
    <location>
        <begin position="266"/>
        <end position="277"/>
    </location>
</feature>
<evidence type="ECO:0000313" key="16">
    <source>
        <dbReference type="Proteomes" id="UP000266841"/>
    </source>
</evidence>
<dbReference type="EMBL" id="AGNL01001926">
    <property type="protein sequence ID" value="EJK76629.1"/>
    <property type="molecule type" value="Genomic_DNA"/>
</dbReference>
<dbReference type="CDD" id="cd07182">
    <property type="entry name" value="RNase_HII_bacteria_HII_like"/>
    <property type="match status" value="1"/>
</dbReference>
<keyword evidence="8 12" id="KW-0255">Endonuclease</keyword>
<comment type="subcellular location">
    <subcellularLocation>
        <location evidence="3">Cytoplasm</location>
    </subcellularLocation>
</comment>
<gene>
    <name evidence="15" type="ORF">THAOC_01600</name>
</gene>
<dbReference type="Gene3D" id="3.30.420.10">
    <property type="entry name" value="Ribonuclease H-like superfamily/Ribonuclease H"/>
    <property type="match status" value="1"/>
</dbReference>
<dbReference type="PANTHER" id="PTHR10954">
    <property type="entry name" value="RIBONUCLEASE H2 SUBUNIT A"/>
    <property type="match status" value="1"/>
</dbReference>